<sequence length="273" mass="31368">MTEDTPDNQLDLLQTLPSYGENSDTYISEVFQQQQDLPVTSDSFHTLQESRENHDRVNGNSQQLLVLSAVNVPRQQSIQNVDSRREALKQQIGSSSSNGTSSGANFRHQRNQENCYTSESVEQHHIQSGPSSLENSRQQSNINSDLRRQDFIRHLGNSAFQDYVKRNLEFLKIHLKDISAKLDDLLSSRPKPCICTIQTIEENEDQFQLPMDSFDHIENMENTLRHNFTESKWYTDYEVLILFVKTMQALFLDSYAAPNWGNDSPKNGVFYNG</sequence>
<accession>E9HRX3</accession>
<dbReference type="Proteomes" id="UP000000305">
    <property type="component" value="Unassembled WGS sequence"/>
</dbReference>
<proteinExistence type="predicted"/>
<gene>
    <name evidence="2" type="ORF">DAPPUDRAFT_117215</name>
</gene>
<dbReference type="EMBL" id="GL732742">
    <property type="protein sequence ID" value="EFX65507.1"/>
    <property type="molecule type" value="Genomic_DNA"/>
</dbReference>
<dbReference type="OrthoDB" id="6367159at2759"/>
<evidence type="ECO:0000256" key="1">
    <source>
        <dbReference type="SAM" id="MobiDB-lite"/>
    </source>
</evidence>
<dbReference type="PhylomeDB" id="E9HRX3"/>
<organism evidence="2 3">
    <name type="scientific">Daphnia pulex</name>
    <name type="common">Water flea</name>
    <dbReference type="NCBI Taxonomy" id="6669"/>
    <lineage>
        <taxon>Eukaryota</taxon>
        <taxon>Metazoa</taxon>
        <taxon>Ecdysozoa</taxon>
        <taxon>Arthropoda</taxon>
        <taxon>Crustacea</taxon>
        <taxon>Branchiopoda</taxon>
        <taxon>Diplostraca</taxon>
        <taxon>Cladocera</taxon>
        <taxon>Anomopoda</taxon>
        <taxon>Daphniidae</taxon>
        <taxon>Daphnia</taxon>
    </lineage>
</organism>
<dbReference type="HOGENOM" id="CLU_1020339_0_0_1"/>
<feature type="region of interest" description="Disordered" evidence="1">
    <location>
        <begin position="86"/>
        <end position="140"/>
    </location>
</feature>
<feature type="compositionally biased region" description="Low complexity" evidence="1">
    <location>
        <begin position="93"/>
        <end position="103"/>
    </location>
</feature>
<evidence type="ECO:0000313" key="2">
    <source>
        <dbReference type="EMBL" id="EFX65507.1"/>
    </source>
</evidence>
<name>E9HRX3_DAPPU</name>
<keyword evidence="3" id="KW-1185">Reference proteome</keyword>
<feature type="compositionally biased region" description="Polar residues" evidence="1">
    <location>
        <begin position="112"/>
        <end position="140"/>
    </location>
</feature>
<reference evidence="2 3" key="1">
    <citation type="journal article" date="2011" name="Science">
        <title>The ecoresponsive genome of Daphnia pulex.</title>
        <authorList>
            <person name="Colbourne J.K."/>
            <person name="Pfrender M.E."/>
            <person name="Gilbert D."/>
            <person name="Thomas W.K."/>
            <person name="Tucker A."/>
            <person name="Oakley T.H."/>
            <person name="Tokishita S."/>
            <person name="Aerts A."/>
            <person name="Arnold G.J."/>
            <person name="Basu M.K."/>
            <person name="Bauer D.J."/>
            <person name="Caceres C.E."/>
            <person name="Carmel L."/>
            <person name="Casola C."/>
            <person name="Choi J.H."/>
            <person name="Detter J.C."/>
            <person name="Dong Q."/>
            <person name="Dusheyko S."/>
            <person name="Eads B.D."/>
            <person name="Frohlich T."/>
            <person name="Geiler-Samerotte K.A."/>
            <person name="Gerlach D."/>
            <person name="Hatcher P."/>
            <person name="Jogdeo S."/>
            <person name="Krijgsveld J."/>
            <person name="Kriventseva E.V."/>
            <person name="Kultz D."/>
            <person name="Laforsch C."/>
            <person name="Lindquist E."/>
            <person name="Lopez J."/>
            <person name="Manak J.R."/>
            <person name="Muller J."/>
            <person name="Pangilinan J."/>
            <person name="Patwardhan R.P."/>
            <person name="Pitluck S."/>
            <person name="Pritham E.J."/>
            <person name="Rechtsteiner A."/>
            <person name="Rho M."/>
            <person name="Rogozin I.B."/>
            <person name="Sakarya O."/>
            <person name="Salamov A."/>
            <person name="Schaack S."/>
            <person name="Shapiro H."/>
            <person name="Shiga Y."/>
            <person name="Skalitzky C."/>
            <person name="Smith Z."/>
            <person name="Souvorov A."/>
            <person name="Sung W."/>
            <person name="Tang Z."/>
            <person name="Tsuchiya D."/>
            <person name="Tu H."/>
            <person name="Vos H."/>
            <person name="Wang M."/>
            <person name="Wolf Y.I."/>
            <person name="Yamagata H."/>
            <person name="Yamada T."/>
            <person name="Ye Y."/>
            <person name="Shaw J.R."/>
            <person name="Andrews J."/>
            <person name="Crease T.J."/>
            <person name="Tang H."/>
            <person name="Lucas S.M."/>
            <person name="Robertson H.M."/>
            <person name="Bork P."/>
            <person name="Koonin E.V."/>
            <person name="Zdobnov E.M."/>
            <person name="Grigoriev I.V."/>
            <person name="Lynch M."/>
            <person name="Boore J.L."/>
        </authorList>
    </citation>
    <scope>NUCLEOTIDE SEQUENCE [LARGE SCALE GENOMIC DNA]</scope>
</reference>
<protein>
    <submittedName>
        <fullName evidence="2">Uncharacterized protein</fullName>
    </submittedName>
</protein>
<dbReference type="AlphaFoldDB" id="E9HRX3"/>
<dbReference type="KEGG" id="dpx:DAPPUDRAFT_117215"/>
<dbReference type="InParanoid" id="E9HRX3"/>
<evidence type="ECO:0000313" key="3">
    <source>
        <dbReference type="Proteomes" id="UP000000305"/>
    </source>
</evidence>